<feature type="non-terminal residue" evidence="2">
    <location>
        <position position="101"/>
    </location>
</feature>
<feature type="region of interest" description="Disordered" evidence="1">
    <location>
        <begin position="1"/>
        <end position="84"/>
    </location>
</feature>
<organism evidence="2 3">
    <name type="scientific">Striga asiatica</name>
    <name type="common">Asiatic witchweed</name>
    <name type="synonym">Buchnera asiatica</name>
    <dbReference type="NCBI Taxonomy" id="4170"/>
    <lineage>
        <taxon>Eukaryota</taxon>
        <taxon>Viridiplantae</taxon>
        <taxon>Streptophyta</taxon>
        <taxon>Embryophyta</taxon>
        <taxon>Tracheophyta</taxon>
        <taxon>Spermatophyta</taxon>
        <taxon>Magnoliopsida</taxon>
        <taxon>eudicotyledons</taxon>
        <taxon>Gunneridae</taxon>
        <taxon>Pentapetalae</taxon>
        <taxon>asterids</taxon>
        <taxon>lamiids</taxon>
        <taxon>Lamiales</taxon>
        <taxon>Orobanchaceae</taxon>
        <taxon>Buchnereae</taxon>
        <taxon>Striga</taxon>
    </lineage>
</organism>
<accession>A0A5A7R376</accession>
<dbReference type="EMBL" id="BKCP01009404">
    <property type="protein sequence ID" value="GER50834.1"/>
    <property type="molecule type" value="Genomic_DNA"/>
</dbReference>
<protein>
    <submittedName>
        <fullName evidence="2">4-hydroxy-tetrahydrodipicolinate reductase</fullName>
    </submittedName>
</protein>
<gene>
    <name evidence="2" type="ORF">STAS_28173</name>
</gene>
<reference evidence="3" key="1">
    <citation type="journal article" date="2019" name="Curr. Biol.">
        <title>Genome Sequence of Striga asiatica Provides Insight into the Evolution of Plant Parasitism.</title>
        <authorList>
            <person name="Yoshida S."/>
            <person name="Kim S."/>
            <person name="Wafula E.K."/>
            <person name="Tanskanen J."/>
            <person name="Kim Y.M."/>
            <person name="Honaas L."/>
            <person name="Yang Z."/>
            <person name="Spallek T."/>
            <person name="Conn C.E."/>
            <person name="Ichihashi Y."/>
            <person name="Cheong K."/>
            <person name="Cui S."/>
            <person name="Der J.P."/>
            <person name="Gundlach H."/>
            <person name="Jiao Y."/>
            <person name="Hori C."/>
            <person name="Ishida J.K."/>
            <person name="Kasahara H."/>
            <person name="Kiba T."/>
            <person name="Kim M.S."/>
            <person name="Koo N."/>
            <person name="Laohavisit A."/>
            <person name="Lee Y.H."/>
            <person name="Lumba S."/>
            <person name="McCourt P."/>
            <person name="Mortimer J.C."/>
            <person name="Mutuku J.M."/>
            <person name="Nomura T."/>
            <person name="Sasaki-Sekimoto Y."/>
            <person name="Seto Y."/>
            <person name="Wang Y."/>
            <person name="Wakatake T."/>
            <person name="Sakakibara H."/>
            <person name="Demura T."/>
            <person name="Yamaguchi S."/>
            <person name="Yoneyama K."/>
            <person name="Manabe R.I."/>
            <person name="Nelson D.C."/>
            <person name="Schulman A.H."/>
            <person name="Timko M.P."/>
            <person name="dePamphilis C.W."/>
            <person name="Choi D."/>
            <person name="Shirasu K."/>
        </authorList>
    </citation>
    <scope>NUCLEOTIDE SEQUENCE [LARGE SCALE GENOMIC DNA]</scope>
    <source>
        <strain evidence="3">cv. UVA1</strain>
    </source>
</reference>
<evidence type="ECO:0000313" key="3">
    <source>
        <dbReference type="Proteomes" id="UP000325081"/>
    </source>
</evidence>
<name>A0A5A7R376_STRAF</name>
<proteinExistence type="predicted"/>
<feature type="compositionally biased region" description="Basic and acidic residues" evidence="1">
    <location>
        <begin position="56"/>
        <end position="66"/>
    </location>
</feature>
<comment type="caution">
    <text evidence="2">The sequence shown here is derived from an EMBL/GenBank/DDBJ whole genome shotgun (WGS) entry which is preliminary data.</text>
</comment>
<evidence type="ECO:0000313" key="2">
    <source>
        <dbReference type="EMBL" id="GER50834.1"/>
    </source>
</evidence>
<evidence type="ECO:0000256" key="1">
    <source>
        <dbReference type="SAM" id="MobiDB-lite"/>
    </source>
</evidence>
<feature type="compositionally biased region" description="Low complexity" evidence="1">
    <location>
        <begin position="16"/>
        <end position="26"/>
    </location>
</feature>
<sequence>MKLYRSNISTSGAKLNSFSNSNNQNQRGSIKIRAKSKASGFMAGRDDSTASGRGRSLSDYEDRPRDGTSAGGVEQIESRNGGEVRACNEWKMENNVNEYDE</sequence>
<dbReference type="AlphaFoldDB" id="A0A5A7R376"/>
<feature type="compositionally biased region" description="Polar residues" evidence="1">
    <location>
        <begin position="1"/>
        <end position="14"/>
    </location>
</feature>
<keyword evidence="3" id="KW-1185">Reference proteome</keyword>
<dbReference type="Proteomes" id="UP000325081">
    <property type="component" value="Unassembled WGS sequence"/>
</dbReference>